<gene>
    <name evidence="1" type="ORF">LCGC14_0396340</name>
</gene>
<reference evidence="1" key="1">
    <citation type="journal article" date="2015" name="Nature">
        <title>Complex archaea that bridge the gap between prokaryotes and eukaryotes.</title>
        <authorList>
            <person name="Spang A."/>
            <person name="Saw J.H."/>
            <person name="Jorgensen S.L."/>
            <person name="Zaremba-Niedzwiedzka K."/>
            <person name="Martijn J."/>
            <person name="Lind A.E."/>
            <person name="van Eijk R."/>
            <person name="Schleper C."/>
            <person name="Guy L."/>
            <person name="Ettema T.J."/>
        </authorList>
    </citation>
    <scope>NUCLEOTIDE SEQUENCE</scope>
</reference>
<dbReference type="AlphaFoldDB" id="A0A0F9TG39"/>
<protein>
    <submittedName>
        <fullName evidence="1">Uncharacterized protein</fullName>
    </submittedName>
</protein>
<proteinExistence type="predicted"/>
<organism evidence="1">
    <name type="scientific">marine sediment metagenome</name>
    <dbReference type="NCBI Taxonomy" id="412755"/>
    <lineage>
        <taxon>unclassified sequences</taxon>
        <taxon>metagenomes</taxon>
        <taxon>ecological metagenomes</taxon>
    </lineage>
</organism>
<comment type="caution">
    <text evidence="1">The sequence shown here is derived from an EMBL/GenBank/DDBJ whole genome shotgun (WGS) entry which is preliminary data.</text>
</comment>
<accession>A0A0F9TG39</accession>
<dbReference type="EMBL" id="LAZR01000336">
    <property type="protein sequence ID" value="KKN73832.1"/>
    <property type="molecule type" value="Genomic_DNA"/>
</dbReference>
<sequence>MSNTGEKTRFGCKYADQYYAGQFNISEEEAKEVYVCQTDVFHSEPIPDCPFGFLPDCLLVMNKPDNYRQGVVAGLLGNIVNACKLIPYDYSGQPRYECSSCGGVIKGGTEFMDFCYHCGTRIGG</sequence>
<name>A0A0F9TG39_9ZZZZ</name>
<evidence type="ECO:0000313" key="1">
    <source>
        <dbReference type="EMBL" id="KKN73832.1"/>
    </source>
</evidence>